<protein>
    <submittedName>
        <fullName evidence="1">Ornithine cyclodeaminase</fullName>
        <ecNumber evidence="1">4.3.1.12</ecNumber>
    </submittedName>
</protein>
<dbReference type="Gene3D" id="3.30.1780.10">
    <property type="entry name" value="ornithine cyclodeaminase, domain 1"/>
    <property type="match status" value="1"/>
</dbReference>
<dbReference type="GeneID" id="94688421"/>
<dbReference type="SUPFAM" id="SSF51735">
    <property type="entry name" value="NAD(P)-binding Rossmann-fold domains"/>
    <property type="match status" value="1"/>
</dbReference>
<dbReference type="InterPro" id="IPR036291">
    <property type="entry name" value="NAD(P)-bd_dom_sf"/>
</dbReference>
<dbReference type="Gene3D" id="3.40.50.720">
    <property type="entry name" value="NAD(P)-binding Rossmann-like Domain"/>
    <property type="match status" value="1"/>
</dbReference>
<dbReference type="AlphaFoldDB" id="A0A9Q3ZE84"/>
<gene>
    <name evidence="1" type="ORF">LZG35_06390</name>
</gene>
<keyword evidence="1" id="KW-0456">Lyase</keyword>
<evidence type="ECO:0000313" key="1">
    <source>
        <dbReference type="EMBL" id="MCE7508261.1"/>
    </source>
</evidence>
<comment type="caution">
    <text evidence="1">The sequence shown here is derived from an EMBL/GenBank/DDBJ whole genome shotgun (WGS) entry which is preliminary data.</text>
</comment>
<dbReference type="InterPro" id="IPR003462">
    <property type="entry name" value="ODC_Mu_crystall"/>
</dbReference>
<dbReference type="EMBL" id="JAJVKT010000006">
    <property type="protein sequence ID" value="MCE7508261.1"/>
    <property type="molecule type" value="Genomic_DNA"/>
</dbReference>
<dbReference type="NCBIfam" id="NF005762">
    <property type="entry name" value="PRK07589.1"/>
    <property type="match status" value="1"/>
</dbReference>
<reference evidence="1" key="1">
    <citation type="submission" date="2022-01" db="EMBL/GenBank/DDBJ databases">
        <authorList>
            <person name="Karlyshev A.V."/>
            <person name="Jaspars M."/>
        </authorList>
    </citation>
    <scope>NUCLEOTIDE SEQUENCE</scope>
    <source>
        <strain evidence="1">AGSA3-2</strain>
    </source>
</reference>
<dbReference type="Proteomes" id="UP001107961">
    <property type="component" value="Unassembled WGS sequence"/>
</dbReference>
<name>A0A9Q3ZE84_9GAMM</name>
<organism evidence="1 2">
    <name type="scientific">Alloalcanivorax xenomutans</name>
    <dbReference type="NCBI Taxonomy" id="1094342"/>
    <lineage>
        <taxon>Bacteria</taxon>
        <taxon>Pseudomonadati</taxon>
        <taxon>Pseudomonadota</taxon>
        <taxon>Gammaproteobacteria</taxon>
        <taxon>Oceanospirillales</taxon>
        <taxon>Alcanivoracaceae</taxon>
        <taxon>Alloalcanivorax</taxon>
    </lineage>
</organism>
<proteinExistence type="predicted"/>
<dbReference type="EC" id="4.3.1.12" evidence="1"/>
<dbReference type="GO" id="GO:0008473">
    <property type="term" value="F:ornithine cyclodeaminase activity"/>
    <property type="evidence" value="ECO:0007669"/>
    <property type="project" value="UniProtKB-EC"/>
</dbReference>
<dbReference type="Pfam" id="PF02423">
    <property type="entry name" value="OCD_Mu_crystall"/>
    <property type="match status" value="1"/>
</dbReference>
<dbReference type="InterPro" id="IPR023401">
    <property type="entry name" value="ODC_N"/>
</dbReference>
<dbReference type="RefSeq" id="WP_080531618.1">
    <property type="nucleotide sequence ID" value="NZ_CP012331.1"/>
</dbReference>
<keyword evidence="2" id="KW-1185">Reference proteome</keyword>
<dbReference type="PANTHER" id="PTHR13812">
    <property type="entry name" value="KETIMINE REDUCTASE MU-CRYSTALLIN"/>
    <property type="match status" value="1"/>
</dbReference>
<accession>A0A9Q3ZE84</accession>
<dbReference type="PANTHER" id="PTHR13812:SF19">
    <property type="entry name" value="KETIMINE REDUCTASE MU-CRYSTALLIN"/>
    <property type="match status" value="1"/>
</dbReference>
<sequence>MKLITVTDMQALIRRVGLEPFLALAVDAIEDYLRRWPELQLSPRHAFHYPFGVTELMPCADDRLYGVKYVNGHPGNPARGKLSVTAIGLLADVPSGYPLMISEMTLLTAVRTAAVAALAAGLLARLESQRVALIGCGAQSEFQVLALASRLPVTEVNYFDIDGTAMDKFAGHLGHRFRLRRGQDIADTLRDADVWITLTAAKQHQSLIDEALLRPGVHINAMGGDCPGKTELSPEVIRRCKTVVEYRPQSEQEGEIQQTGAASVHAELWEILTNQRSGRDTDDEITLFDAVGIAVEDLAVLDLVARLAERYDIGSEVTLVPDLADPKDLFSLVAGG</sequence>
<evidence type="ECO:0000313" key="2">
    <source>
        <dbReference type="Proteomes" id="UP001107961"/>
    </source>
</evidence>